<protein>
    <submittedName>
        <fullName evidence="1">Uncharacterized protein</fullName>
    </submittedName>
</protein>
<proteinExistence type="predicted"/>
<comment type="caution">
    <text evidence="1">The sequence shown here is derived from an EMBL/GenBank/DDBJ whole genome shotgun (WGS) entry which is preliminary data.</text>
</comment>
<accession>A0A6A4SK62</accession>
<name>A0A6A4SK62_SCOMX</name>
<organism evidence="1 2">
    <name type="scientific">Scophthalmus maximus</name>
    <name type="common">Turbot</name>
    <name type="synonym">Psetta maxima</name>
    <dbReference type="NCBI Taxonomy" id="52904"/>
    <lineage>
        <taxon>Eukaryota</taxon>
        <taxon>Metazoa</taxon>
        <taxon>Chordata</taxon>
        <taxon>Craniata</taxon>
        <taxon>Vertebrata</taxon>
        <taxon>Euteleostomi</taxon>
        <taxon>Actinopterygii</taxon>
        <taxon>Neopterygii</taxon>
        <taxon>Teleostei</taxon>
        <taxon>Neoteleostei</taxon>
        <taxon>Acanthomorphata</taxon>
        <taxon>Carangaria</taxon>
        <taxon>Pleuronectiformes</taxon>
        <taxon>Pleuronectoidei</taxon>
        <taxon>Scophthalmidae</taxon>
        <taxon>Scophthalmus</taxon>
    </lineage>
</organism>
<gene>
    <name evidence="1" type="ORF">F2P81_017483</name>
</gene>
<sequence>MSTVSRSGRNVDESPSIPAAFDWFVLQRRAQAALDSTSHVDNWLSSNGTDVDRLHFVIRRWMSHQLGPLDHLLFVAPPVVYRTQMSVTSEGSRRTALVEGEMTAKRPELLSVRPMNASTHPVSINPSIDAVLNLWFAVNPTCGVVSSQCALCERHTSAMYSVRALVMFCAPAAAKRTSPGSVPPYAARFNLEGDSQSAGTHPSKRNFVVVKKGPVSSDVFV</sequence>
<reference evidence="1 2" key="1">
    <citation type="submission" date="2019-06" db="EMBL/GenBank/DDBJ databases">
        <title>Draft genomes of female and male turbot (Scophthalmus maximus).</title>
        <authorList>
            <person name="Xu H."/>
            <person name="Xu X.-W."/>
            <person name="Shao C."/>
            <person name="Chen S."/>
        </authorList>
    </citation>
    <scope>NUCLEOTIDE SEQUENCE [LARGE SCALE GENOMIC DNA]</scope>
    <source>
        <strain evidence="1">Ysfricsl-2016a</strain>
        <tissue evidence="1">Blood</tissue>
    </source>
</reference>
<evidence type="ECO:0000313" key="1">
    <source>
        <dbReference type="EMBL" id="KAF0030752.1"/>
    </source>
</evidence>
<dbReference type="Proteomes" id="UP000438429">
    <property type="component" value="Unassembled WGS sequence"/>
</dbReference>
<evidence type="ECO:0000313" key="2">
    <source>
        <dbReference type="Proteomes" id="UP000438429"/>
    </source>
</evidence>
<dbReference type="AlphaFoldDB" id="A0A6A4SK62"/>
<dbReference type="EMBL" id="VEVO01000015">
    <property type="protein sequence ID" value="KAF0030752.1"/>
    <property type="molecule type" value="Genomic_DNA"/>
</dbReference>